<dbReference type="AlphaFoldDB" id="A0A1A8NM79"/>
<dbReference type="EMBL" id="HAEH01002981">
    <property type="protein sequence ID" value="SBR70091.1"/>
    <property type="molecule type" value="Transcribed_RNA"/>
</dbReference>
<dbReference type="GO" id="GO:0003964">
    <property type="term" value="F:RNA-directed DNA polymerase activity"/>
    <property type="evidence" value="ECO:0007669"/>
    <property type="project" value="UniProtKB-KW"/>
</dbReference>
<comment type="similarity">
    <text evidence="1">Belongs to the beta type-B retroviral polymerase family. HERV class-II K(HML-2) pol subfamily.</text>
</comment>
<dbReference type="Pfam" id="PF17917">
    <property type="entry name" value="RT_RNaseH"/>
    <property type="match status" value="1"/>
</dbReference>
<keyword evidence="5" id="KW-0540">Nuclease</keyword>
<dbReference type="EC" id="3.1.26.4" evidence="2"/>
<feature type="non-terminal residue" evidence="11">
    <location>
        <position position="1"/>
    </location>
</feature>
<evidence type="ECO:0000313" key="11">
    <source>
        <dbReference type="EMBL" id="SBR70091.1"/>
    </source>
</evidence>
<evidence type="ECO:0000259" key="10">
    <source>
        <dbReference type="PROSITE" id="PS50878"/>
    </source>
</evidence>
<keyword evidence="8" id="KW-0695">RNA-directed DNA polymerase</keyword>
<evidence type="ECO:0000256" key="9">
    <source>
        <dbReference type="SAM" id="MobiDB-lite"/>
    </source>
</evidence>
<gene>
    <name evidence="11" type="primary">CU459095.1</name>
</gene>
<evidence type="ECO:0000256" key="4">
    <source>
        <dbReference type="ARBA" id="ARBA00022695"/>
    </source>
</evidence>
<dbReference type="Gene3D" id="3.10.10.10">
    <property type="entry name" value="HIV Type 1 Reverse Transcriptase, subunit A, domain 1"/>
    <property type="match status" value="1"/>
</dbReference>
<dbReference type="InterPro" id="IPR000477">
    <property type="entry name" value="RT_dom"/>
</dbReference>
<feature type="non-terminal residue" evidence="11">
    <location>
        <position position="508"/>
    </location>
</feature>
<dbReference type="PANTHER" id="PTHR37984">
    <property type="entry name" value="PROTEIN CBG26694"/>
    <property type="match status" value="1"/>
</dbReference>
<evidence type="ECO:0000256" key="1">
    <source>
        <dbReference type="ARBA" id="ARBA00010879"/>
    </source>
</evidence>
<dbReference type="Pfam" id="PF00078">
    <property type="entry name" value="RVT_1"/>
    <property type="match status" value="1"/>
</dbReference>
<dbReference type="CDD" id="cd01647">
    <property type="entry name" value="RT_LTR"/>
    <property type="match status" value="1"/>
</dbReference>
<evidence type="ECO:0000256" key="6">
    <source>
        <dbReference type="ARBA" id="ARBA00022759"/>
    </source>
</evidence>
<organism evidence="11">
    <name type="scientific">Nothobranchius rachovii</name>
    <name type="common">bluefin notho</name>
    <dbReference type="NCBI Taxonomy" id="451742"/>
    <lineage>
        <taxon>Eukaryota</taxon>
        <taxon>Metazoa</taxon>
        <taxon>Chordata</taxon>
        <taxon>Craniata</taxon>
        <taxon>Vertebrata</taxon>
        <taxon>Euteleostomi</taxon>
        <taxon>Actinopterygii</taxon>
        <taxon>Neopterygii</taxon>
        <taxon>Teleostei</taxon>
        <taxon>Neoteleostei</taxon>
        <taxon>Acanthomorphata</taxon>
        <taxon>Ovalentaria</taxon>
        <taxon>Atherinomorphae</taxon>
        <taxon>Cyprinodontiformes</taxon>
        <taxon>Nothobranchiidae</taxon>
        <taxon>Nothobranchius</taxon>
    </lineage>
</organism>
<keyword evidence="6" id="KW-0255">Endonuclease</keyword>
<evidence type="ECO:0000256" key="7">
    <source>
        <dbReference type="ARBA" id="ARBA00022801"/>
    </source>
</evidence>
<dbReference type="SUPFAM" id="SSF56672">
    <property type="entry name" value="DNA/RNA polymerases"/>
    <property type="match status" value="1"/>
</dbReference>
<evidence type="ECO:0000256" key="3">
    <source>
        <dbReference type="ARBA" id="ARBA00022679"/>
    </source>
</evidence>
<feature type="compositionally biased region" description="Polar residues" evidence="9">
    <location>
        <begin position="461"/>
        <end position="470"/>
    </location>
</feature>
<evidence type="ECO:0000256" key="2">
    <source>
        <dbReference type="ARBA" id="ARBA00012180"/>
    </source>
</evidence>
<dbReference type="InterPro" id="IPR043502">
    <property type="entry name" value="DNA/RNA_pol_sf"/>
</dbReference>
<sequence>PASSNRLLLHVTLLHGETSLQMHALLDSGAADNFMDMDLAKRLRIPTTPLERVVPVTSVDDRPDGDTGQTPPNLPLPYRDLAAVFDKRRATTLLPHRPYNMEIKLQPGTSPPRGAPFFALSRRARIFTKLDLRSAYNLVRIKAGDEWKTAFITPTGHWEYLVMPFGLCNSPAVFQRLINDVLRDMLGRWVFAYLDDILIYSKSEAEHIHHVRAVLTRLLDHNLYCKPEKCSFHQQSISFLGYMISDEGITMDPQKIQAVKDWPLPTSLKQLQSFLGFCNFYRRFIKNYSTLVAPLTSLTRPGSPGQLFRLTPDAIRAFRHLVTRFTSAPILRHPDPAVPFVVEVDASDVGAGAILSQGGPDDRLHPCAYFSRKFSTTQQKYGVGDCELLAIKWALEEWRQWLLGTTRPFTIWTDHQNLTHIKSGKQLNPRQARWALFFEPYDFHLAYRPGAKNQKADALSRQFTHSTPSSEPAPILPEHRFLGQLRWPLEEAIQNALRDDPAPPETPA</sequence>
<dbReference type="FunFam" id="3.10.20.370:FF:000001">
    <property type="entry name" value="Retrovirus-related Pol polyprotein from transposon 17.6-like protein"/>
    <property type="match status" value="1"/>
</dbReference>
<dbReference type="PROSITE" id="PS50878">
    <property type="entry name" value="RT_POL"/>
    <property type="match status" value="1"/>
</dbReference>
<dbReference type="InterPro" id="IPR041373">
    <property type="entry name" value="RT_RNaseH"/>
</dbReference>
<name>A0A1A8NM79_9TELE</name>
<proteinExistence type="inferred from homology"/>
<dbReference type="GO" id="GO:0004523">
    <property type="term" value="F:RNA-DNA hybrid ribonuclease activity"/>
    <property type="evidence" value="ECO:0007669"/>
    <property type="project" value="UniProtKB-EC"/>
</dbReference>
<feature type="region of interest" description="Disordered" evidence="9">
    <location>
        <begin position="456"/>
        <end position="475"/>
    </location>
</feature>
<dbReference type="Gene3D" id="3.30.70.270">
    <property type="match status" value="2"/>
</dbReference>
<keyword evidence="7" id="KW-0378">Hydrolase</keyword>
<dbReference type="CDD" id="cd00303">
    <property type="entry name" value="retropepsin_like"/>
    <property type="match status" value="1"/>
</dbReference>
<keyword evidence="4" id="KW-0548">Nucleotidyltransferase</keyword>
<accession>A0A1A8NM79</accession>
<protein>
    <recommendedName>
        <fullName evidence="2">ribonuclease H</fullName>
        <ecNumber evidence="2">3.1.26.4</ecNumber>
    </recommendedName>
</protein>
<dbReference type="FunFam" id="3.30.70.270:FF:000020">
    <property type="entry name" value="Transposon Tf2-6 polyprotein-like Protein"/>
    <property type="match status" value="1"/>
</dbReference>
<dbReference type="InterPro" id="IPR043128">
    <property type="entry name" value="Rev_trsase/Diguanyl_cyclase"/>
</dbReference>
<evidence type="ECO:0000256" key="8">
    <source>
        <dbReference type="ARBA" id="ARBA00022918"/>
    </source>
</evidence>
<dbReference type="CDD" id="cd09274">
    <property type="entry name" value="RNase_HI_RT_Ty3"/>
    <property type="match status" value="1"/>
</dbReference>
<evidence type="ECO:0000256" key="5">
    <source>
        <dbReference type="ARBA" id="ARBA00022722"/>
    </source>
</evidence>
<feature type="domain" description="Reverse transcriptase" evidence="10">
    <location>
        <begin position="1"/>
        <end position="244"/>
    </location>
</feature>
<reference evidence="11" key="2">
    <citation type="submission" date="2016-06" db="EMBL/GenBank/DDBJ databases">
        <title>The genome of a short-lived fish provides insights into sex chromosome evolution and the genetic control of aging.</title>
        <authorList>
            <person name="Reichwald K."/>
            <person name="Felder M."/>
            <person name="Petzold A."/>
            <person name="Koch P."/>
            <person name="Groth M."/>
            <person name="Platzer M."/>
        </authorList>
    </citation>
    <scope>NUCLEOTIDE SEQUENCE</scope>
    <source>
        <tissue evidence="11">Brain</tissue>
    </source>
</reference>
<reference evidence="11" key="1">
    <citation type="submission" date="2016-05" db="EMBL/GenBank/DDBJ databases">
        <authorList>
            <person name="Lavstsen T."/>
            <person name="Jespersen J.S."/>
        </authorList>
    </citation>
    <scope>NUCLEOTIDE SEQUENCE</scope>
    <source>
        <tissue evidence="11">Brain</tissue>
    </source>
</reference>
<dbReference type="InterPro" id="IPR050951">
    <property type="entry name" value="Retrovirus_Pol_polyprotein"/>
</dbReference>
<keyword evidence="3" id="KW-0808">Transferase</keyword>
<dbReference type="PANTHER" id="PTHR37984:SF5">
    <property type="entry name" value="PROTEIN NYNRIN-LIKE"/>
    <property type="match status" value="1"/>
</dbReference>